<reference evidence="1 2" key="1">
    <citation type="submission" date="2023-12" db="EMBL/GenBank/DDBJ databases">
        <title>Baltic Sea Cyanobacteria.</title>
        <authorList>
            <person name="Delbaje E."/>
            <person name="Fewer D.P."/>
            <person name="Shishido T.K."/>
        </authorList>
    </citation>
    <scope>NUCLEOTIDE SEQUENCE [LARGE SCALE GENOMIC DNA]</scope>
    <source>
        <strain evidence="1 2">UHCC 0281</strain>
    </source>
</reference>
<keyword evidence="2" id="KW-1185">Reference proteome</keyword>
<organism evidence="1 2">
    <name type="scientific">Cyanobium gracile UHCC 0281</name>
    <dbReference type="NCBI Taxonomy" id="3110309"/>
    <lineage>
        <taxon>Bacteria</taxon>
        <taxon>Bacillati</taxon>
        <taxon>Cyanobacteriota</taxon>
        <taxon>Cyanophyceae</taxon>
        <taxon>Synechococcales</taxon>
        <taxon>Prochlorococcaceae</taxon>
        <taxon>Cyanobium</taxon>
    </lineage>
</organism>
<protein>
    <submittedName>
        <fullName evidence="1">Type II toxin-antitoxin system RelE/ParE family toxin</fullName>
    </submittedName>
</protein>
<sequence length="101" mass="11317">MVEIRETPVYAAWFSGLRDRAAKARIDIRIRRLSLGNPGDVRPVGEGVSELRIPYGPGYRIYFISQGYMLIVLLAGGDKGSQAKDIQQAKDLARNLLRRSK</sequence>
<accession>A0ABU5SXG0</accession>
<dbReference type="PANTHER" id="PTHR41791">
    <property type="entry name" value="SSL7039 PROTEIN"/>
    <property type="match status" value="1"/>
</dbReference>
<dbReference type="PIRSF" id="PIRSF028744">
    <property type="entry name" value="Addict_mod_HI1419"/>
    <property type="match status" value="1"/>
</dbReference>
<gene>
    <name evidence="1" type="ORF">VB739_11675</name>
</gene>
<evidence type="ECO:0000313" key="1">
    <source>
        <dbReference type="EMBL" id="MEA5443212.1"/>
    </source>
</evidence>
<dbReference type="RefSeq" id="WP_323357222.1">
    <property type="nucleotide sequence ID" value="NZ_JAYGHY010000041.1"/>
</dbReference>
<evidence type="ECO:0000313" key="2">
    <source>
        <dbReference type="Proteomes" id="UP001302329"/>
    </source>
</evidence>
<name>A0ABU5SXG0_9CYAN</name>
<dbReference type="NCBIfam" id="TIGR02683">
    <property type="entry name" value="upstrm_HI1419"/>
    <property type="match status" value="1"/>
</dbReference>
<proteinExistence type="predicted"/>
<dbReference type="EMBL" id="JAYGHY010000041">
    <property type="protein sequence ID" value="MEA5443212.1"/>
    <property type="molecule type" value="Genomic_DNA"/>
</dbReference>
<dbReference type="Proteomes" id="UP001302329">
    <property type="component" value="Unassembled WGS sequence"/>
</dbReference>
<dbReference type="InterPro" id="IPR014056">
    <property type="entry name" value="TypeIITA-like_toxin_pred"/>
</dbReference>
<dbReference type="PANTHER" id="PTHR41791:SF1">
    <property type="entry name" value="SSL7039 PROTEIN"/>
    <property type="match status" value="1"/>
</dbReference>
<comment type="caution">
    <text evidence="1">The sequence shown here is derived from an EMBL/GenBank/DDBJ whole genome shotgun (WGS) entry which is preliminary data.</text>
</comment>